<dbReference type="InterPro" id="IPR036705">
    <property type="entry name" value="Ribosyl_crysJ1_sf"/>
</dbReference>
<organism evidence="2">
    <name type="scientific">Fusarium oxysporum Fo47</name>
    <dbReference type="NCBI Taxonomy" id="660027"/>
    <lineage>
        <taxon>Eukaryota</taxon>
        <taxon>Fungi</taxon>
        <taxon>Dikarya</taxon>
        <taxon>Ascomycota</taxon>
        <taxon>Pezizomycotina</taxon>
        <taxon>Sordariomycetes</taxon>
        <taxon>Hypocreomycetidae</taxon>
        <taxon>Hypocreales</taxon>
        <taxon>Nectriaceae</taxon>
        <taxon>Fusarium</taxon>
        <taxon>Fusarium oxysporum species complex</taxon>
    </lineage>
</organism>
<name>W9JGS2_FUSOX</name>
<dbReference type="InterPro" id="IPR050792">
    <property type="entry name" value="ADP-ribosylglycohydrolase"/>
</dbReference>
<dbReference type="Gene3D" id="1.10.4080.10">
    <property type="entry name" value="ADP-ribosylation/Crystallin J1"/>
    <property type="match status" value="1"/>
</dbReference>
<dbReference type="PANTHER" id="PTHR16222">
    <property type="entry name" value="ADP-RIBOSYLGLYCOHYDROLASE"/>
    <property type="match status" value="1"/>
</dbReference>
<gene>
    <name evidence="2" type="ORF">FOZG_17663</name>
</gene>
<dbReference type="EMBL" id="JH717920">
    <property type="protein sequence ID" value="EWZ28658.1"/>
    <property type="molecule type" value="Genomic_DNA"/>
</dbReference>
<protein>
    <submittedName>
        <fullName evidence="2">Uncharacterized protein</fullName>
    </submittedName>
</protein>
<feature type="binding site" evidence="1">
    <location>
        <position position="221"/>
    </location>
    <ligand>
        <name>Mg(2+)</name>
        <dbReference type="ChEBI" id="CHEBI:18420"/>
        <label>1</label>
    </ligand>
</feature>
<dbReference type="InterPro" id="IPR005502">
    <property type="entry name" value="Ribosyl_crysJ1"/>
</dbReference>
<sequence length="283" mass="31562">MGLRALDTLSLGLGRTVEGILPSKSYLDDPEGTARKFCVMGKYKAVPNGSLMRTHPLGLRCLRKSVEESFQIAADFVVTHVDLRCVVSCAIVAALVRGLVLTKIYEERHVDELIETRLAWYNERREKELQRLDRQDEPSLLRNINNNIAEVSQHATAQKLADLKLDESYKIGYVYKTFGSAILHLRLALRQLKSSGQLFSQLTIFEKPITDLAIEGDDTDTNACFAYALLGALLCYKVLPPRWRNSLRHGTWLMEKSGGLCDVLGVAKGSYSGSRDKDAAEDG</sequence>
<evidence type="ECO:0000313" key="2">
    <source>
        <dbReference type="EMBL" id="EWZ28658.1"/>
    </source>
</evidence>
<feature type="binding site" evidence="1">
    <location>
        <position position="218"/>
    </location>
    <ligand>
        <name>Mg(2+)</name>
        <dbReference type="ChEBI" id="CHEBI:18420"/>
        <label>1</label>
    </ligand>
</feature>
<comment type="cofactor">
    <cofactor evidence="1">
        <name>Mg(2+)</name>
        <dbReference type="ChEBI" id="CHEBI:18420"/>
    </cofactor>
    <text evidence="1">Binds 2 magnesium ions per subunit.</text>
</comment>
<dbReference type="HOGENOM" id="CLU_024566_9_0_1"/>
<dbReference type="Proteomes" id="UP000030766">
    <property type="component" value="Unassembled WGS sequence"/>
</dbReference>
<dbReference type="VEuPathDB" id="FungiDB:FOZG_17663"/>
<dbReference type="PANTHER" id="PTHR16222:SF28">
    <property type="entry name" value="ADP-RIBOSYLGLYCOHYDROLASE"/>
    <property type="match status" value="1"/>
</dbReference>
<dbReference type="AlphaFoldDB" id="W9JGS2"/>
<reference evidence="2" key="2">
    <citation type="submission" date="2012-06" db="EMBL/GenBank/DDBJ databases">
        <title>Annotation of the Genome Sequence of Fusarium oxysporum Fo47.</title>
        <authorList>
            <consortium name="The Broad Institute Genomics Platform"/>
            <person name="Ma L.-J."/>
            <person name="Corby-Kistler H."/>
            <person name="Broz K."/>
            <person name="Gale L.R."/>
            <person name="Jonkers W."/>
            <person name="O'Donnell K."/>
            <person name="Ploetz R."/>
            <person name="Steinberg C."/>
            <person name="Schwartz D.C."/>
            <person name="VanEtten H."/>
            <person name="Zhou S."/>
            <person name="Young S.K."/>
            <person name="Zeng Q."/>
            <person name="Gargeya S."/>
            <person name="Fitzgerald M."/>
            <person name="Abouelleil A."/>
            <person name="Alvarado L."/>
            <person name="Chapman S.B."/>
            <person name="Gainer-Dewar J."/>
            <person name="Goldberg J."/>
            <person name="Griggs A."/>
            <person name="Gujja S."/>
            <person name="Hansen M."/>
            <person name="Howarth C."/>
            <person name="Imamovic A."/>
            <person name="Ireland A."/>
            <person name="Larimer J."/>
            <person name="McCowan C."/>
            <person name="Murphy C."/>
            <person name="Pearson M."/>
            <person name="Poon T.W."/>
            <person name="Priest M."/>
            <person name="Roberts A."/>
            <person name="Saif S."/>
            <person name="Shea T."/>
            <person name="Sykes S."/>
            <person name="Wortman J."/>
            <person name="Nusbaum C."/>
            <person name="Birren B."/>
        </authorList>
    </citation>
    <scope>NUCLEOTIDE SEQUENCE</scope>
    <source>
        <strain evidence="2">Fo47</strain>
    </source>
</reference>
<dbReference type="Pfam" id="PF03747">
    <property type="entry name" value="ADP_ribosyl_GH"/>
    <property type="match status" value="1"/>
</dbReference>
<dbReference type="GO" id="GO:0046872">
    <property type="term" value="F:metal ion binding"/>
    <property type="evidence" value="ECO:0007669"/>
    <property type="project" value="UniProtKB-KW"/>
</dbReference>
<evidence type="ECO:0000256" key="1">
    <source>
        <dbReference type="PIRSR" id="PIRSR605502-1"/>
    </source>
</evidence>
<keyword evidence="1" id="KW-0460">Magnesium</keyword>
<dbReference type="SUPFAM" id="SSF101478">
    <property type="entry name" value="ADP-ribosylglycohydrolase"/>
    <property type="match status" value="1"/>
</dbReference>
<proteinExistence type="predicted"/>
<reference evidence="2" key="1">
    <citation type="submission" date="2011-06" db="EMBL/GenBank/DDBJ databases">
        <title>The Genome Sequence of Fusarium oxysporum Fo47.</title>
        <authorList>
            <consortium name="The Broad Institute Genome Sequencing Platform"/>
            <person name="Ma L.-J."/>
            <person name="Gale L.R."/>
            <person name="Schwartz D.C."/>
            <person name="Zhou S."/>
            <person name="Corby-Kistler H."/>
            <person name="Young S.K."/>
            <person name="Zeng Q."/>
            <person name="Gargeya S."/>
            <person name="Fitzgerald M."/>
            <person name="Haas B."/>
            <person name="Abouelleil A."/>
            <person name="Alvarado L."/>
            <person name="Arachchi H.M."/>
            <person name="Berlin A."/>
            <person name="Brown A."/>
            <person name="Chapman S.B."/>
            <person name="Chen Z."/>
            <person name="Dunbar C."/>
            <person name="Freedman E."/>
            <person name="Gearin G."/>
            <person name="Gellesch M."/>
            <person name="Goldberg J."/>
            <person name="Griggs A."/>
            <person name="Gujja S."/>
            <person name="Heiman D."/>
            <person name="Howarth C."/>
            <person name="Larson L."/>
            <person name="Lui A."/>
            <person name="MacDonald P.J.P."/>
            <person name="Mehta T."/>
            <person name="Montmayeur A."/>
            <person name="Murphy C."/>
            <person name="Neiman D."/>
            <person name="Pearson M."/>
            <person name="Priest M."/>
            <person name="Roberts A."/>
            <person name="Saif S."/>
            <person name="Shea T."/>
            <person name="Shenoy N."/>
            <person name="Sisk P."/>
            <person name="Stolte C."/>
            <person name="Sykes S."/>
            <person name="Wortman J."/>
            <person name="Nusbaum C."/>
            <person name="Birren B."/>
        </authorList>
    </citation>
    <scope>NUCLEOTIDE SEQUENCE [LARGE SCALE GENOMIC DNA]</scope>
    <source>
        <strain evidence="2">Fo47</strain>
    </source>
</reference>
<keyword evidence="1" id="KW-0479">Metal-binding</keyword>
<accession>W9JGS2</accession>
<feature type="binding site" evidence="1">
    <location>
        <position position="220"/>
    </location>
    <ligand>
        <name>Mg(2+)</name>
        <dbReference type="ChEBI" id="CHEBI:18420"/>
        <label>1</label>
    </ligand>
</feature>